<dbReference type="InterPro" id="IPR002347">
    <property type="entry name" value="SDR_fam"/>
</dbReference>
<dbReference type="GO" id="GO:0016491">
    <property type="term" value="F:oxidoreductase activity"/>
    <property type="evidence" value="ECO:0007669"/>
    <property type="project" value="UniProtKB-KW"/>
</dbReference>
<dbReference type="InterPro" id="IPR036291">
    <property type="entry name" value="NAD(P)-bd_dom_sf"/>
</dbReference>
<dbReference type="PANTHER" id="PTHR44196">
    <property type="entry name" value="DEHYDROGENASE/REDUCTASE SDR FAMILY MEMBER 7B"/>
    <property type="match status" value="1"/>
</dbReference>
<reference evidence="4" key="1">
    <citation type="journal article" date="2020" name="Stud. Mycol.">
        <title>101 Dothideomycetes genomes: a test case for predicting lifestyles and emergence of pathogens.</title>
        <authorList>
            <person name="Haridas S."/>
            <person name="Albert R."/>
            <person name="Binder M."/>
            <person name="Bloem J."/>
            <person name="Labutti K."/>
            <person name="Salamov A."/>
            <person name="Andreopoulos B."/>
            <person name="Baker S."/>
            <person name="Barry K."/>
            <person name="Bills G."/>
            <person name="Bluhm B."/>
            <person name="Cannon C."/>
            <person name="Castanera R."/>
            <person name="Culley D."/>
            <person name="Daum C."/>
            <person name="Ezra D."/>
            <person name="Gonzalez J."/>
            <person name="Henrissat B."/>
            <person name="Kuo A."/>
            <person name="Liang C."/>
            <person name="Lipzen A."/>
            <person name="Lutzoni F."/>
            <person name="Magnuson J."/>
            <person name="Mondo S."/>
            <person name="Nolan M."/>
            <person name="Ohm R."/>
            <person name="Pangilinan J."/>
            <person name="Park H.-J."/>
            <person name="Ramirez L."/>
            <person name="Alfaro M."/>
            <person name="Sun H."/>
            <person name="Tritt A."/>
            <person name="Yoshinaga Y."/>
            <person name="Zwiers L.-H."/>
            <person name="Turgeon B."/>
            <person name="Goodwin S."/>
            <person name="Spatafora J."/>
            <person name="Crous P."/>
            <person name="Grigoriev I."/>
        </authorList>
    </citation>
    <scope>NUCLEOTIDE SEQUENCE</scope>
    <source>
        <strain evidence="4">CBS 121739</strain>
    </source>
</reference>
<sequence>MPPPKGTPNPLEGPGDYTTTQTIHSDTYPAISPSNFNYNGLAVFIIGASKGLGRSMALSYASAGASYIAAGARSSLSHLAPLIASAATSAGHPAPQFLPLTVDVTSRTSVDAAAHAITSQFGRIDIVVHSAGAILNRSLLADSDPDTWWDEMRLHVLAPMLVARAFVPLLLASPRAYLAFVSSVGAWCASPTLSAYQTGKAALAKLCMHIDAEYGGKGLTTFCIHPGNVPTDIVGGKEGVSGGVLERVFVDSEEIAAHTLVWVTSEKRAWVGGRYVNVTWDMDELEARSGEIVERDLLKVTLAV</sequence>
<organism evidence="4 5">
    <name type="scientific">Pseudovirgaria hyperparasitica</name>
    <dbReference type="NCBI Taxonomy" id="470096"/>
    <lineage>
        <taxon>Eukaryota</taxon>
        <taxon>Fungi</taxon>
        <taxon>Dikarya</taxon>
        <taxon>Ascomycota</taxon>
        <taxon>Pezizomycotina</taxon>
        <taxon>Dothideomycetes</taxon>
        <taxon>Dothideomycetes incertae sedis</taxon>
        <taxon>Acrospermales</taxon>
        <taxon>Acrospermaceae</taxon>
        <taxon>Pseudovirgaria</taxon>
    </lineage>
</organism>
<evidence type="ECO:0000256" key="1">
    <source>
        <dbReference type="ARBA" id="ARBA00006484"/>
    </source>
</evidence>
<dbReference type="PRINTS" id="PR00081">
    <property type="entry name" value="GDHRDH"/>
</dbReference>
<feature type="region of interest" description="Disordered" evidence="3">
    <location>
        <begin position="1"/>
        <end position="20"/>
    </location>
</feature>
<proteinExistence type="inferred from homology"/>
<name>A0A6A6W089_9PEZI</name>
<dbReference type="PANTHER" id="PTHR44196:SF1">
    <property type="entry name" value="DEHYDROGENASE_REDUCTASE SDR FAMILY MEMBER 7B"/>
    <property type="match status" value="1"/>
</dbReference>
<evidence type="ECO:0000256" key="3">
    <source>
        <dbReference type="SAM" id="MobiDB-lite"/>
    </source>
</evidence>
<dbReference type="Proteomes" id="UP000799437">
    <property type="component" value="Unassembled WGS sequence"/>
</dbReference>
<evidence type="ECO:0000256" key="2">
    <source>
        <dbReference type="ARBA" id="ARBA00023002"/>
    </source>
</evidence>
<keyword evidence="5" id="KW-1185">Reference proteome</keyword>
<dbReference type="AlphaFoldDB" id="A0A6A6W089"/>
<gene>
    <name evidence="4" type="ORF">EJ05DRAFT_487748</name>
</gene>
<dbReference type="GeneID" id="54486690"/>
<protein>
    <submittedName>
        <fullName evidence="4">2-(R)-hydroxypropyl-CoM dehydrogenase</fullName>
    </submittedName>
</protein>
<dbReference type="EMBL" id="ML996576">
    <property type="protein sequence ID" value="KAF2755925.1"/>
    <property type="molecule type" value="Genomic_DNA"/>
</dbReference>
<dbReference type="Gene3D" id="3.40.50.720">
    <property type="entry name" value="NAD(P)-binding Rossmann-like Domain"/>
    <property type="match status" value="1"/>
</dbReference>
<dbReference type="GO" id="GO:0016020">
    <property type="term" value="C:membrane"/>
    <property type="evidence" value="ECO:0007669"/>
    <property type="project" value="TreeGrafter"/>
</dbReference>
<evidence type="ECO:0000313" key="4">
    <source>
        <dbReference type="EMBL" id="KAF2755925.1"/>
    </source>
</evidence>
<keyword evidence="2" id="KW-0560">Oxidoreductase</keyword>
<dbReference type="CDD" id="cd05233">
    <property type="entry name" value="SDR_c"/>
    <property type="match status" value="1"/>
</dbReference>
<accession>A0A6A6W089</accession>
<comment type="similarity">
    <text evidence="1">Belongs to the short-chain dehydrogenases/reductases (SDR) family.</text>
</comment>
<dbReference type="RefSeq" id="XP_033598376.1">
    <property type="nucleotide sequence ID" value="XM_033745636.1"/>
</dbReference>
<dbReference type="SUPFAM" id="SSF51735">
    <property type="entry name" value="NAD(P)-binding Rossmann-fold domains"/>
    <property type="match status" value="1"/>
</dbReference>
<dbReference type="Pfam" id="PF00106">
    <property type="entry name" value="adh_short"/>
    <property type="match status" value="1"/>
</dbReference>
<dbReference type="OrthoDB" id="1933717at2759"/>
<evidence type="ECO:0000313" key="5">
    <source>
        <dbReference type="Proteomes" id="UP000799437"/>
    </source>
</evidence>